<keyword evidence="2" id="KW-0812">Transmembrane</keyword>
<reference evidence="3" key="1">
    <citation type="journal article" date="2023" name="bioRxiv">
        <title>Scaffold-level genome assemblies of two parasitoid biocontrol wasps reveal the parthenogenesis mechanism and an associated novel virus.</title>
        <authorList>
            <person name="Inwood S."/>
            <person name="Skelly J."/>
            <person name="Guhlin J."/>
            <person name="Harrop T."/>
            <person name="Goldson S."/>
            <person name="Dearden P."/>
        </authorList>
    </citation>
    <scope>NUCLEOTIDE SEQUENCE</scope>
    <source>
        <strain evidence="3">Lincoln</strain>
        <tissue evidence="3">Whole body</tissue>
    </source>
</reference>
<evidence type="ECO:0000313" key="4">
    <source>
        <dbReference type="Proteomes" id="UP001168972"/>
    </source>
</evidence>
<proteinExistence type="predicted"/>
<dbReference type="EMBL" id="JAQQBR010001832">
    <property type="protein sequence ID" value="KAK0167444.1"/>
    <property type="molecule type" value="Genomic_DNA"/>
</dbReference>
<evidence type="ECO:0000256" key="2">
    <source>
        <dbReference type="SAM" id="Phobius"/>
    </source>
</evidence>
<evidence type="ECO:0000313" key="3">
    <source>
        <dbReference type="EMBL" id="KAK0167444.1"/>
    </source>
</evidence>
<gene>
    <name evidence="3" type="ORF">PV327_004843</name>
</gene>
<feature type="compositionally biased region" description="Basic and acidic residues" evidence="1">
    <location>
        <begin position="1"/>
        <end position="11"/>
    </location>
</feature>
<accession>A0AA39FDA4</accession>
<protein>
    <submittedName>
        <fullName evidence="3">Uncharacterized protein</fullName>
    </submittedName>
</protein>
<keyword evidence="2" id="KW-0472">Membrane</keyword>
<dbReference type="Proteomes" id="UP001168972">
    <property type="component" value="Unassembled WGS sequence"/>
</dbReference>
<reference evidence="3" key="2">
    <citation type="submission" date="2023-03" db="EMBL/GenBank/DDBJ databases">
        <authorList>
            <person name="Inwood S.N."/>
            <person name="Skelly J.G."/>
            <person name="Guhlin J."/>
            <person name="Harrop T.W.R."/>
            <person name="Goldson S.G."/>
            <person name="Dearden P.K."/>
        </authorList>
    </citation>
    <scope>NUCLEOTIDE SEQUENCE</scope>
    <source>
        <strain evidence="3">Lincoln</strain>
        <tissue evidence="3">Whole body</tissue>
    </source>
</reference>
<feature type="transmembrane region" description="Helical" evidence="2">
    <location>
        <begin position="43"/>
        <end position="62"/>
    </location>
</feature>
<organism evidence="3 4">
    <name type="scientific">Microctonus hyperodae</name>
    <name type="common">Parasitoid wasp</name>
    <dbReference type="NCBI Taxonomy" id="165561"/>
    <lineage>
        <taxon>Eukaryota</taxon>
        <taxon>Metazoa</taxon>
        <taxon>Ecdysozoa</taxon>
        <taxon>Arthropoda</taxon>
        <taxon>Hexapoda</taxon>
        <taxon>Insecta</taxon>
        <taxon>Pterygota</taxon>
        <taxon>Neoptera</taxon>
        <taxon>Endopterygota</taxon>
        <taxon>Hymenoptera</taxon>
        <taxon>Apocrita</taxon>
        <taxon>Ichneumonoidea</taxon>
        <taxon>Braconidae</taxon>
        <taxon>Euphorinae</taxon>
        <taxon>Microctonus</taxon>
    </lineage>
</organism>
<feature type="region of interest" description="Disordered" evidence="1">
    <location>
        <begin position="1"/>
        <end position="21"/>
    </location>
</feature>
<evidence type="ECO:0000256" key="1">
    <source>
        <dbReference type="SAM" id="MobiDB-lite"/>
    </source>
</evidence>
<comment type="caution">
    <text evidence="3">The sequence shown here is derived from an EMBL/GenBank/DDBJ whole genome shotgun (WGS) entry which is preliminary data.</text>
</comment>
<keyword evidence="2" id="KW-1133">Transmembrane helix</keyword>
<name>A0AA39FDA4_MICHY</name>
<sequence>MDNETRDEQNSKDGQTTQKPTVFAPPLHAIRYGGFSSKYRWGILSYAPPTIGLAVATIWNFIMQGTDMKWCIGFTIKKRSYHAVIL</sequence>
<keyword evidence="4" id="KW-1185">Reference proteome</keyword>
<dbReference type="AlphaFoldDB" id="A0AA39FDA4"/>